<organism evidence="1 2">
    <name type="scientific">Rhesus cytomegalovirus (strain 68-1)</name>
    <name type="common">RhCMV</name>
    <dbReference type="NCBI Taxonomy" id="47929"/>
    <lineage>
        <taxon>Viruses</taxon>
        <taxon>Duplodnaviria</taxon>
        <taxon>Heunggongvirae</taxon>
        <taxon>Peploviricota</taxon>
        <taxon>Herviviricetes</taxon>
        <taxon>Herpesvirales</taxon>
        <taxon>Orthoherpesviridae</taxon>
        <taxon>Betaherpesvirinae</taxon>
        <taxon>Cytomegalovirus</taxon>
        <taxon>Cytomegalovirus macacinebeta3</taxon>
    </lineage>
</organism>
<sequence>MSYRLMSGMDDLRDTLMAYGCIAVRAQDPASLYTFVDQECGTKLHLAWPDNGYIQLRPRTLMGPFSSKYYDVCCQGEDCWLGRVGGVKGDNGKLTVLFCYQESTCAATNSWSRLEWWSFRS</sequence>
<accession>Q7TFS0</accession>
<dbReference type="RefSeq" id="YP_068155.1">
    <property type="nucleotide sequence ID" value="NC_006150.1"/>
</dbReference>
<protein>
    <submittedName>
        <fullName evidence="1">Rh61</fullName>
    </submittedName>
</protein>
<proteinExistence type="predicted"/>
<dbReference type="Proteomes" id="UP000161430">
    <property type="component" value="Segment"/>
</dbReference>
<dbReference type="GeneID" id="2952837"/>
<dbReference type="KEGG" id="vg:2952837"/>
<organismHost>
    <name type="scientific">Macaca mulatta</name>
    <name type="common">Rhesus macaque</name>
    <dbReference type="NCBI Taxonomy" id="9544"/>
</organismHost>
<evidence type="ECO:0000313" key="1">
    <source>
        <dbReference type="EMBL" id="AAP50588.1"/>
    </source>
</evidence>
<evidence type="ECO:0000313" key="2">
    <source>
        <dbReference type="Proteomes" id="UP000161430"/>
    </source>
</evidence>
<keyword evidence="2" id="KW-1185">Reference proteome</keyword>
<reference evidence="1 2" key="1">
    <citation type="journal article" date="2003" name="J. Virol.">
        <title>Complete sequence and genomic analysis of rhesus cytomegalovirus.</title>
        <authorList>
            <person name="Hansen S.G."/>
            <person name="Strelow L.I."/>
            <person name="Franchi D.C."/>
            <person name="Anders D.G."/>
            <person name="Wong S.W."/>
        </authorList>
    </citation>
    <scope>NUCLEOTIDE SEQUENCE [LARGE SCALE GENOMIC DNA]</scope>
    <source>
        <strain evidence="1">68-1</strain>
    </source>
</reference>
<name>Q7TFS0_RHCM6</name>
<dbReference type="EMBL" id="AY186194">
    <property type="protein sequence ID" value="AAP50588.1"/>
    <property type="molecule type" value="Genomic_DNA"/>
</dbReference>